<dbReference type="RefSeq" id="XP_060438682.1">
    <property type="nucleotide sequence ID" value="XM_060588652.1"/>
</dbReference>
<dbReference type="SUPFAM" id="SSF69065">
    <property type="entry name" value="RNase III domain-like"/>
    <property type="match status" value="1"/>
</dbReference>
<dbReference type="AlphaFoldDB" id="A0AAI9ZEA5"/>
<dbReference type="EMBL" id="JAHMHQ010000034">
    <property type="protein sequence ID" value="KAK1622687.1"/>
    <property type="molecule type" value="Genomic_DNA"/>
</dbReference>
<sequence>MRIIDHNFNVRDLIWEALQTPGSGVRSAGDRSVADGNKIMALLGDSLIRTFVLEMMVNQNITDRGNIDARVKRAGLAIGPRTKADTIEAIIGAVYMDGGDQGLDAARRVAAHLNIV</sequence>
<name>A0AAI9ZEA5_9PEZI</name>
<proteinExistence type="predicted"/>
<dbReference type="GO" id="GO:0006396">
    <property type="term" value="P:RNA processing"/>
    <property type="evidence" value="ECO:0007669"/>
    <property type="project" value="InterPro"/>
</dbReference>
<dbReference type="InterPro" id="IPR036389">
    <property type="entry name" value="RNase_III_sf"/>
</dbReference>
<reference evidence="2" key="1">
    <citation type="submission" date="2021-06" db="EMBL/GenBank/DDBJ databases">
        <title>Comparative genomics, transcriptomics and evolutionary studies reveal genomic signatures of adaptation to plant cell wall in hemibiotrophic fungi.</title>
        <authorList>
            <consortium name="DOE Joint Genome Institute"/>
            <person name="Baroncelli R."/>
            <person name="Diaz J.F."/>
            <person name="Benocci T."/>
            <person name="Peng M."/>
            <person name="Battaglia E."/>
            <person name="Haridas S."/>
            <person name="Andreopoulos W."/>
            <person name="Labutti K."/>
            <person name="Pangilinan J."/>
            <person name="Floch G.L."/>
            <person name="Makela M.R."/>
            <person name="Henrissat B."/>
            <person name="Grigoriev I.V."/>
            <person name="Crouch J.A."/>
            <person name="De Vries R.P."/>
            <person name="Sukno S.A."/>
            <person name="Thon M.R."/>
        </authorList>
    </citation>
    <scope>NUCLEOTIDE SEQUENCE</scope>
    <source>
        <strain evidence="2">CBS 102054</strain>
    </source>
</reference>
<protein>
    <recommendedName>
        <fullName evidence="1">RNase III domain-containing protein</fullName>
    </recommendedName>
</protein>
<dbReference type="PROSITE" id="PS50142">
    <property type="entry name" value="RNASE_3_2"/>
    <property type="match status" value="1"/>
</dbReference>
<evidence type="ECO:0000313" key="2">
    <source>
        <dbReference type="EMBL" id="KAK1622687.1"/>
    </source>
</evidence>
<dbReference type="GeneID" id="85473514"/>
<comment type="caution">
    <text evidence="2">The sequence shown here is derived from an EMBL/GenBank/DDBJ whole genome shotgun (WGS) entry which is preliminary data.</text>
</comment>
<dbReference type="GO" id="GO:0004525">
    <property type="term" value="F:ribonuclease III activity"/>
    <property type="evidence" value="ECO:0007669"/>
    <property type="project" value="InterPro"/>
</dbReference>
<dbReference type="Gene3D" id="1.10.1520.10">
    <property type="entry name" value="Ribonuclease III domain"/>
    <property type="match status" value="1"/>
</dbReference>
<feature type="domain" description="RNase III" evidence="1">
    <location>
        <begin position="84"/>
        <end position="99"/>
    </location>
</feature>
<organism evidence="2 3">
    <name type="scientific">Colletotrichum phormii</name>
    <dbReference type="NCBI Taxonomy" id="359342"/>
    <lineage>
        <taxon>Eukaryota</taxon>
        <taxon>Fungi</taxon>
        <taxon>Dikarya</taxon>
        <taxon>Ascomycota</taxon>
        <taxon>Pezizomycotina</taxon>
        <taxon>Sordariomycetes</taxon>
        <taxon>Hypocreomycetidae</taxon>
        <taxon>Glomerellales</taxon>
        <taxon>Glomerellaceae</taxon>
        <taxon>Colletotrichum</taxon>
        <taxon>Colletotrichum acutatum species complex</taxon>
    </lineage>
</organism>
<gene>
    <name evidence="2" type="ORF">BDP81DRAFT_400165</name>
</gene>
<accession>A0AAI9ZEA5</accession>
<dbReference type="Proteomes" id="UP001243989">
    <property type="component" value="Unassembled WGS sequence"/>
</dbReference>
<evidence type="ECO:0000313" key="3">
    <source>
        <dbReference type="Proteomes" id="UP001243989"/>
    </source>
</evidence>
<evidence type="ECO:0000259" key="1">
    <source>
        <dbReference type="PROSITE" id="PS50142"/>
    </source>
</evidence>
<keyword evidence="3" id="KW-1185">Reference proteome</keyword>
<dbReference type="InterPro" id="IPR000999">
    <property type="entry name" value="RNase_III_dom"/>
</dbReference>